<evidence type="ECO:0000313" key="2">
    <source>
        <dbReference type="EMBL" id="GAT45403.1"/>
    </source>
</evidence>
<feature type="compositionally biased region" description="Low complexity" evidence="1">
    <location>
        <begin position="98"/>
        <end position="116"/>
    </location>
</feature>
<feature type="region of interest" description="Disordered" evidence="1">
    <location>
        <begin position="1"/>
        <end position="31"/>
    </location>
</feature>
<gene>
    <name evidence="2" type="ORF">MCHLO_02984</name>
</gene>
<sequence length="231" mass="24579">MKGLRGQNDTPTQKPAAAETPKPGLASTSKVNALAPHLAAMPPTNVVSIAPPHLRTLTADQEAELVANGLGPVPTLASASVAHPSMSATPIDDNPCSPLAIDTTTPDPLPLAAATPRDVMTPTSPVPATSASMKTPDVAMVESDDSEDEKENKLPLKCTASKVDLDLEDDGSVKKARKTKRCKARQSTGRISNDDIYAHMVKESERREEQFKAMMQCCGKYQSVVGRMQCY</sequence>
<reference evidence="2" key="1">
    <citation type="submission" date="2014-09" db="EMBL/GenBank/DDBJ databases">
        <title>Genome sequence of the luminous mushroom Mycena chlorophos for searching fungal bioluminescence genes.</title>
        <authorList>
            <person name="Tanaka Y."/>
            <person name="Kasuga D."/>
            <person name="Oba Y."/>
            <person name="Hase S."/>
            <person name="Sato K."/>
            <person name="Oba Y."/>
            <person name="Sakakibara Y."/>
        </authorList>
    </citation>
    <scope>NUCLEOTIDE SEQUENCE</scope>
</reference>
<dbReference type="Proteomes" id="UP000815677">
    <property type="component" value="Unassembled WGS sequence"/>
</dbReference>
<evidence type="ECO:0000256" key="1">
    <source>
        <dbReference type="SAM" id="MobiDB-lite"/>
    </source>
</evidence>
<feature type="region of interest" description="Disordered" evidence="1">
    <location>
        <begin position="86"/>
        <end position="153"/>
    </location>
</feature>
<evidence type="ECO:0000313" key="3">
    <source>
        <dbReference type="Proteomes" id="UP000815677"/>
    </source>
</evidence>
<name>A0ABQ0L2N8_MYCCL</name>
<accession>A0ABQ0L2N8</accession>
<keyword evidence="3" id="KW-1185">Reference proteome</keyword>
<feature type="compositionally biased region" description="Polar residues" evidence="1">
    <location>
        <begin position="121"/>
        <end position="133"/>
    </location>
</feature>
<organism evidence="2 3">
    <name type="scientific">Mycena chlorophos</name>
    <name type="common">Agaric fungus</name>
    <name type="synonym">Agaricus chlorophos</name>
    <dbReference type="NCBI Taxonomy" id="658473"/>
    <lineage>
        <taxon>Eukaryota</taxon>
        <taxon>Fungi</taxon>
        <taxon>Dikarya</taxon>
        <taxon>Basidiomycota</taxon>
        <taxon>Agaricomycotina</taxon>
        <taxon>Agaricomycetes</taxon>
        <taxon>Agaricomycetidae</taxon>
        <taxon>Agaricales</taxon>
        <taxon>Marasmiineae</taxon>
        <taxon>Mycenaceae</taxon>
        <taxon>Mycena</taxon>
    </lineage>
</organism>
<proteinExistence type="predicted"/>
<dbReference type="EMBL" id="DF841239">
    <property type="protein sequence ID" value="GAT45403.1"/>
    <property type="molecule type" value="Genomic_DNA"/>
</dbReference>
<protein>
    <submittedName>
        <fullName evidence="2">Uncharacterized protein</fullName>
    </submittedName>
</protein>